<keyword evidence="2" id="KW-1133">Transmembrane helix</keyword>
<gene>
    <name evidence="3" type="ORF">dsmv_1189</name>
</gene>
<dbReference type="PATRIC" id="fig|1121405.3.peg.475"/>
<keyword evidence="2" id="KW-0472">Membrane</keyword>
<keyword evidence="1" id="KW-0175">Coiled coil</keyword>
<accession>S7VFY9</accession>
<protein>
    <recommendedName>
        <fullName evidence="5">ATPase associated with various cellular activities AAA_5</fullName>
    </recommendedName>
</protein>
<dbReference type="STRING" id="897.B2D07_02030"/>
<evidence type="ECO:0000313" key="3">
    <source>
        <dbReference type="EMBL" id="EPR43398.1"/>
    </source>
</evidence>
<dbReference type="EMBL" id="ATHJ01000056">
    <property type="protein sequence ID" value="EPR43398.1"/>
    <property type="molecule type" value="Genomic_DNA"/>
</dbReference>
<keyword evidence="2" id="KW-0812">Transmembrane</keyword>
<evidence type="ECO:0000256" key="2">
    <source>
        <dbReference type="SAM" id="Phobius"/>
    </source>
</evidence>
<evidence type="ECO:0008006" key="5">
    <source>
        <dbReference type="Google" id="ProtNLM"/>
    </source>
</evidence>
<sequence length="688" mass="78901">MDTTITIIPTIAWFLAAAIGTSVLIIVFLLYLFNHRRISVITELGGSVADLMAKKTLLEADYEAVRDHIRAQKEELLRVDAERAEHEKLRLELDELTRKVQAMDSQNQSLRDEVGRLELEKHQHVGKIRQITEEIQAAIDQRDAASEELKILGEKIKALNEEVRQKEETKTTMMMEFYRLKKDIDEIQARKRDLREKLSDSEARFQSLAKKEQNLRDICARKEILGAELSEIVEQKKAELAEVEKTLRNFDQKREQMIQVEERRAYLEREVSRLEIERNRLMAENDAGGTKNPSKSFNDLLVAPACLNPEEFPPKRLQMDEVLALQKFKDHLVREALVFPDRVVNSFHTSLKCADINPLTVMAGVSGTGKTLLPIKYAQLMGMHLLVMAVQPRWDSPQDMFGFYNYLEKQYKATEMAQALVRMDQYHPFMGTGGVSKDRMLMVLMDEMNLARTEYYFSEFLSKLELRRDVKDPTDPSDRKRAEIVLDLGPSGTEASRLWVGGNVLFVGTMNEDETTQSLSDKVLDRSNVLRFGKPASQLTQKQESHETEKADGFLTHDVWNSWIHGFDEQSPWSRTVAGWTEAINSALQKIGRPFGYRVEKAIRSYVANYPRIGRGEVYKLAFADQIEQKILPKLRGLDVSEPHAAECLTQIQDIIVELGDGELIDAFNEAKEKSNTSLFLWHGVPRR</sequence>
<dbReference type="SUPFAM" id="SSF52540">
    <property type="entry name" value="P-loop containing nucleoside triphosphate hydrolases"/>
    <property type="match status" value="1"/>
</dbReference>
<evidence type="ECO:0000313" key="4">
    <source>
        <dbReference type="Proteomes" id="UP000014977"/>
    </source>
</evidence>
<dbReference type="AlphaFoldDB" id="S7VFY9"/>
<dbReference type="InterPro" id="IPR027417">
    <property type="entry name" value="P-loop_NTPase"/>
</dbReference>
<dbReference type="OrthoDB" id="9781481at2"/>
<organism evidence="3 4">
    <name type="scientific">Desulfococcus multivorans DSM 2059</name>
    <dbReference type="NCBI Taxonomy" id="1121405"/>
    <lineage>
        <taxon>Bacteria</taxon>
        <taxon>Pseudomonadati</taxon>
        <taxon>Thermodesulfobacteriota</taxon>
        <taxon>Desulfobacteria</taxon>
        <taxon>Desulfobacterales</taxon>
        <taxon>Desulfococcaceae</taxon>
        <taxon>Desulfococcus</taxon>
    </lineage>
</organism>
<comment type="caution">
    <text evidence="3">The sequence shown here is derived from an EMBL/GenBank/DDBJ whole genome shotgun (WGS) entry which is preliminary data.</text>
</comment>
<dbReference type="eggNOG" id="COG1401">
    <property type="taxonomic scope" value="Bacteria"/>
</dbReference>
<proteinExistence type="predicted"/>
<dbReference type="RefSeq" id="WP_020875529.1">
    <property type="nucleotide sequence ID" value="NZ_ATHJ01000056.1"/>
</dbReference>
<dbReference type="Gene3D" id="3.40.50.300">
    <property type="entry name" value="P-loop containing nucleotide triphosphate hydrolases"/>
    <property type="match status" value="1"/>
</dbReference>
<name>S7VFY9_DESML</name>
<reference evidence="3 4" key="1">
    <citation type="journal article" date="2013" name="Genome Announc.">
        <title>Draft genome sequences for three mercury-methylating, sulfate-reducing bacteria.</title>
        <authorList>
            <person name="Brown S.D."/>
            <person name="Hurt R.A.Jr."/>
            <person name="Gilmour C.C."/>
            <person name="Elias D.A."/>
        </authorList>
    </citation>
    <scope>NUCLEOTIDE SEQUENCE [LARGE SCALE GENOMIC DNA]</scope>
    <source>
        <strain evidence="3 4">DSM 2059</strain>
    </source>
</reference>
<feature type="coiled-coil region" evidence="1">
    <location>
        <begin position="69"/>
        <end position="284"/>
    </location>
</feature>
<evidence type="ECO:0000256" key="1">
    <source>
        <dbReference type="SAM" id="Coils"/>
    </source>
</evidence>
<feature type="transmembrane region" description="Helical" evidence="2">
    <location>
        <begin position="12"/>
        <end position="33"/>
    </location>
</feature>
<dbReference type="Proteomes" id="UP000014977">
    <property type="component" value="Unassembled WGS sequence"/>
</dbReference>
<keyword evidence="4" id="KW-1185">Reference proteome</keyword>